<evidence type="ECO:0000256" key="10">
    <source>
        <dbReference type="RuleBase" id="RU000590"/>
    </source>
</evidence>
<organism evidence="12 13">
    <name type="scientific">Thalassotalea profundi</name>
    <dbReference type="NCBI Taxonomy" id="2036687"/>
    <lineage>
        <taxon>Bacteria</taxon>
        <taxon>Pseudomonadati</taxon>
        <taxon>Pseudomonadota</taxon>
        <taxon>Gammaproteobacteria</taxon>
        <taxon>Alteromonadales</taxon>
        <taxon>Colwelliaceae</taxon>
        <taxon>Thalassotalea</taxon>
    </lineage>
</organism>
<evidence type="ECO:0000256" key="3">
    <source>
        <dbReference type="ARBA" id="ARBA00008766"/>
    </source>
</evidence>
<evidence type="ECO:0000259" key="11">
    <source>
        <dbReference type="SMART" id="SM01011"/>
    </source>
</evidence>
<name>A0ABQ3IMF5_9GAMM</name>
<evidence type="ECO:0000256" key="1">
    <source>
        <dbReference type="ARBA" id="ARBA00001424"/>
    </source>
</evidence>
<evidence type="ECO:0000256" key="5">
    <source>
        <dbReference type="ARBA" id="ARBA00022670"/>
    </source>
</evidence>
<dbReference type="NCBIfam" id="NF008131">
    <property type="entry name" value="PRK10879.1"/>
    <property type="match status" value="1"/>
</dbReference>
<dbReference type="SMART" id="SM01011">
    <property type="entry name" value="AMP_N"/>
    <property type="match status" value="1"/>
</dbReference>
<evidence type="ECO:0000313" key="12">
    <source>
        <dbReference type="EMBL" id="GHE85860.1"/>
    </source>
</evidence>
<evidence type="ECO:0000256" key="9">
    <source>
        <dbReference type="ARBA" id="ARBA00023211"/>
    </source>
</evidence>
<keyword evidence="7" id="KW-0378">Hydrolase</keyword>
<comment type="similarity">
    <text evidence="3 10">Belongs to the peptidase M24B family.</text>
</comment>
<dbReference type="Gene3D" id="3.40.350.10">
    <property type="entry name" value="Creatinase/prolidase N-terminal domain"/>
    <property type="match status" value="1"/>
</dbReference>
<accession>A0ABQ3IMF5</accession>
<keyword evidence="9" id="KW-0464">Manganese</keyword>
<gene>
    <name evidence="12" type="ORF">GCM10011501_13770</name>
</gene>
<comment type="caution">
    <text evidence="12">The sequence shown here is derived from an EMBL/GenBank/DDBJ whole genome shotgun (WGS) entry which is preliminary data.</text>
</comment>
<dbReference type="InterPro" id="IPR052433">
    <property type="entry name" value="X-Pro_dipept-like"/>
</dbReference>
<evidence type="ECO:0000313" key="13">
    <source>
        <dbReference type="Proteomes" id="UP000626370"/>
    </source>
</evidence>
<comment type="catalytic activity">
    <reaction evidence="1">
        <text>Release of any N-terminal amino acid, including proline, that is linked to proline, even from a dipeptide or tripeptide.</text>
        <dbReference type="EC" id="3.4.11.9"/>
    </reaction>
</comment>
<protein>
    <recommendedName>
        <fullName evidence="4">Xaa-Pro aminopeptidase</fullName>
        <ecNumber evidence="4">3.4.11.9</ecNumber>
    </recommendedName>
</protein>
<evidence type="ECO:0000256" key="7">
    <source>
        <dbReference type="ARBA" id="ARBA00022801"/>
    </source>
</evidence>
<dbReference type="Pfam" id="PF00557">
    <property type="entry name" value="Peptidase_M24"/>
    <property type="match status" value="1"/>
</dbReference>
<evidence type="ECO:0000256" key="4">
    <source>
        <dbReference type="ARBA" id="ARBA00012574"/>
    </source>
</evidence>
<dbReference type="Gene3D" id="3.90.230.10">
    <property type="entry name" value="Creatinase/methionine aminopeptidase superfamily"/>
    <property type="match status" value="1"/>
</dbReference>
<keyword evidence="5" id="KW-0645">Protease</keyword>
<reference evidence="13" key="1">
    <citation type="journal article" date="2019" name="Int. J. Syst. Evol. Microbiol.">
        <title>The Global Catalogue of Microorganisms (GCM) 10K type strain sequencing project: providing services to taxonomists for standard genome sequencing and annotation.</title>
        <authorList>
            <consortium name="The Broad Institute Genomics Platform"/>
            <consortium name="The Broad Institute Genome Sequencing Center for Infectious Disease"/>
            <person name="Wu L."/>
            <person name="Ma J."/>
        </authorList>
    </citation>
    <scope>NUCLEOTIDE SEQUENCE [LARGE SCALE GENOMIC DNA]</scope>
    <source>
        <strain evidence="13">CGMCC 1.15922</strain>
    </source>
</reference>
<dbReference type="EC" id="3.4.11.9" evidence="4"/>
<dbReference type="InterPro" id="IPR029149">
    <property type="entry name" value="Creatin/AminoP/Spt16_N"/>
</dbReference>
<feature type="domain" description="Aminopeptidase P N-terminal" evidence="11">
    <location>
        <begin position="6"/>
        <end position="139"/>
    </location>
</feature>
<keyword evidence="13" id="KW-1185">Reference proteome</keyword>
<dbReference type="InterPro" id="IPR007865">
    <property type="entry name" value="Aminopep_P_N"/>
</dbReference>
<sequence length="443" mass="49599">MINCALPNSEFVTRRQQFIDQMADNSIAVFFAGKEVTRSNDTEYLFCQDKNFLYLTGFNEPEAILIMVKSGDGQSFLFCREKDPFQEVWHGKRVGAEKAQSHYAFDQAFNLADFKEKFTELLGNKEQLWFCHGIDKANEQQLMSCLAKVKGQSRQGITAPNIIFDCQEVVNEMRLIKSAAEIAIMKQANVISGGAHQRAMEKCRPELYEFQIEAELLHEFARHGARHAAYNSIVAGGDNANILHYTENDQPLVDGELLLIDAGGELHGYAADITRTFPINGIFTEPQKQLYQLVLSAQDKAIAAIKPGVTLGELNDIACEVLTQGLLALGILIGDYQQLLNDKACKKYFIHGLGHWLGLDVHDVGDYQMKNKRQSRPFQSGMVLTIEPGLYIPADAIDVEEKWRGIGIRIEDNILVTDLGHENLTVNAPKSIKEIESIMAAQK</sequence>
<evidence type="ECO:0000256" key="8">
    <source>
        <dbReference type="ARBA" id="ARBA00023049"/>
    </source>
</evidence>
<dbReference type="SUPFAM" id="SSF55920">
    <property type="entry name" value="Creatinase/aminopeptidase"/>
    <property type="match status" value="1"/>
</dbReference>
<proteinExistence type="inferred from homology"/>
<dbReference type="EMBL" id="BNAH01000004">
    <property type="protein sequence ID" value="GHE85860.1"/>
    <property type="molecule type" value="Genomic_DNA"/>
</dbReference>
<keyword evidence="8" id="KW-0482">Metalloprotease</keyword>
<keyword evidence="12" id="KW-0031">Aminopeptidase</keyword>
<dbReference type="InterPro" id="IPR036005">
    <property type="entry name" value="Creatinase/aminopeptidase-like"/>
</dbReference>
<dbReference type="InterPro" id="IPR000994">
    <property type="entry name" value="Pept_M24"/>
</dbReference>
<comment type="cofactor">
    <cofactor evidence="2">
        <name>Mn(2+)</name>
        <dbReference type="ChEBI" id="CHEBI:29035"/>
    </cofactor>
</comment>
<dbReference type="PANTHER" id="PTHR43226:SF4">
    <property type="entry name" value="XAA-PRO AMINOPEPTIDASE 3"/>
    <property type="match status" value="1"/>
</dbReference>
<dbReference type="GO" id="GO:0004177">
    <property type="term" value="F:aminopeptidase activity"/>
    <property type="evidence" value="ECO:0007669"/>
    <property type="project" value="UniProtKB-KW"/>
</dbReference>
<dbReference type="PROSITE" id="PS00491">
    <property type="entry name" value="PROLINE_PEPTIDASE"/>
    <property type="match status" value="1"/>
</dbReference>
<evidence type="ECO:0000256" key="2">
    <source>
        <dbReference type="ARBA" id="ARBA00001936"/>
    </source>
</evidence>
<dbReference type="InterPro" id="IPR001131">
    <property type="entry name" value="Peptidase_M24B_aminopep-P_CS"/>
</dbReference>
<dbReference type="SUPFAM" id="SSF53092">
    <property type="entry name" value="Creatinase/prolidase N-terminal domain"/>
    <property type="match status" value="1"/>
</dbReference>
<dbReference type="Pfam" id="PF05195">
    <property type="entry name" value="AMP_N"/>
    <property type="match status" value="1"/>
</dbReference>
<keyword evidence="6 10" id="KW-0479">Metal-binding</keyword>
<dbReference type="RefSeq" id="WP_189377514.1">
    <property type="nucleotide sequence ID" value="NZ_BNAH01000004.1"/>
</dbReference>
<evidence type="ECO:0000256" key="6">
    <source>
        <dbReference type="ARBA" id="ARBA00022723"/>
    </source>
</evidence>
<dbReference type="CDD" id="cd01087">
    <property type="entry name" value="Prolidase"/>
    <property type="match status" value="1"/>
</dbReference>
<dbReference type="PANTHER" id="PTHR43226">
    <property type="entry name" value="XAA-PRO AMINOPEPTIDASE 3"/>
    <property type="match status" value="1"/>
</dbReference>
<dbReference type="Proteomes" id="UP000626370">
    <property type="component" value="Unassembled WGS sequence"/>
</dbReference>